<feature type="region of interest" description="Disordered" evidence="21">
    <location>
        <begin position="1123"/>
        <end position="1147"/>
    </location>
</feature>
<evidence type="ECO:0000256" key="18">
    <source>
        <dbReference type="ARBA" id="ARBA00023163"/>
    </source>
</evidence>
<feature type="transmembrane region" description="Helical" evidence="22">
    <location>
        <begin position="269"/>
        <end position="288"/>
    </location>
</feature>
<reference evidence="24" key="1">
    <citation type="submission" date="2023-01" db="EMBL/GenBank/DDBJ databases">
        <title>The chitinases involved in constricting ring structure development in the nematode-trapping fungus Drechslerella dactyloides.</title>
        <authorList>
            <person name="Wang R."/>
            <person name="Zhang L."/>
            <person name="Tang P."/>
            <person name="Li S."/>
            <person name="Liang L."/>
        </authorList>
    </citation>
    <scope>NUCLEOTIDE SEQUENCE</scope>
    <source>
        <strain evidence="24">YMF1.00031</strain>
    </source>
</reference>
<evidence type="ECO:0000256" key="5">
    <source>
        <dbReference type="ARBA" id="ARBA00008335"/>
    </source>
</evidence>
<keyword evidence="9" id="KW-0288">FMN</keyword>
<evidence type="ECO:0000256" key="19">
    <source>
        <dbReference type="ARBA" id="ARBA00023242"/>
    </source>
</evidence>
<feature type="region of interest" description="Disordered" evidence="21">
    <location>
        <begin position="715"/>
        <end position="740"/>
    </location>
</feature>
<dbReference type="GO" id="GO:0005634">
    <property type="term" value="C:nucleus"/>
    <property type="evidence" value="ECO:0007669"/>
    <property type="project" value="UniProtKB-SubCell"/>
</dbReference>
<dbReference type="InterPro" id="IPR015865">
    <property type="entry name" value="Riboflavin_kinase_bac/euk"/>
</dbReference>
<feature type="transmembrane region" description="Helical" evidence="22">
    <location>
        <begin position="541"/>
        <end position="560"/>
    </location>
</feature>
<evidence type="ECO:0000256" key="2">
    <source>
        <dbReference type="ARBA" id="ARBA00004123"/>
    </source>
</evidence>
<evidence type="ECO:0000256" key="22">
    <source>
        <dbReference type="SAM" id="Phobius"/>
    </source>
</evidence>
<feature type="transmembrane region" description="Helical" evidence="22">
    <location>
        <begin position="300"/>
        <end position="321"/>
    </location>
</feature>
<feature type="transmembrane region" description="Helical" evidence="22">
    <location>
        <begin position="566"/>
        <end position="593"/>
    </location>
</feature>
<feature type="transmembrane region" description="Helical" evidence="22">
    <location>
        <begin position="388"/>
        <end position="407"/>
    </location>
</feature>
<keyword evidence="13" id="KW-0547">Nucleotide-binding</keyword>
<evidence type="ECO:0000313" key="25">
    <source>
        <dbReference type="Proteomes" id="UP001221413"/>
    </source>
</evidence>
<accession>A0AAD6NH00</accession>
<dbReference type="FunFam" id="1.20.1250.20:FF:000082">
    <property type="entry name" value="MFS multidrug transporter, putative"/>
    <property type="match status" value="1"/>
</dbReference>
<evidence type="ECO:0000256" key="15">
    <source>
        <dbReference type="ARBA" id="ARBA00022989"/>
    </source>
</evidence>
<comment type="caution">
    <text evidence="24">The sequence shown here is derived from an EMBL/GenBank/DDBJ whole genome shotgun (WGS) entry which is preliminary data.</text>
</comment>
<dbReference type="GO" id="GO:0005524">
    <property type="term" value="F:ATP binding"/>
    <property type="evidence" value="ECO:0007669"/>
    <property type="project" value="UniProtKB-KW"/>
</dbReference>
<dbReference type="GO" id="GO:0009231">
    <property type="term" value="P:riboflavin biosynthetic process"/>
    <property type="evidence" value="ECO:0007669"/>
    <property type="project" value="InterPro"/>
</dbReference>
<comment type="subcellular location">
    <subcellularLocation>
        <location evidence="3">Membrane</location>
        <topology evidence="3">Multi-pass membrane protein</topology>
    </subcellularLocation>
    <subcellularLocation>
        <location evidence="2">Nucleus</location>
    </subcellularLocation>
</comment>
<dbReference type="AlphaFoldDB" id="A0AAD6NH00"/>
<name>A0AAD6NH00_DREDA</name>
<keyword evidence="11 22" id="KW-0812">Transmembrane</keyword>
<dbReference type="EMBL" id="JAQGDS010000014">
    <property type="protein sequence ID" value="KAJ6256253.1"/>
    <property type="molecule type" value="Genomic_DNA"/>
</dbReference>
<dbReference type="Gene3D" id="1.20.1250.20">
    <property type="entry name" value="MFS general substrate transporter like domains"/>
    <property type="match status" value="1"/>
</dbReference>
<feature type="region of interest" description="Disordered" evidence="21">
    <location>
        <begin position="655"/>
        <end position="698"/>
    </location>
</feature>
<evidence type="ECO:0000259" key="23">
    <source>
        <dbReference type="PROSITE" id="PS50850"/>
    </source>
</evidence>
<proteinExistence type="inferred from homology"/>
<evidence type="ECO:0000256" key="17">
    <source>
        <dbReference type="ARBA" id="ARBA00023136"/>
    </source>
</evidence>
<protein>
    <recommendedName>
        <fullName evidence="7">riboflavin kinase</fullName>
        <ecNumber evidence="7">2.7.1.26</ecNumber>
    </recommendedName>
    <alternativeName>
        <fullName evidence="20">Flavin mononucleotide kinase 1</fullName>
    </alternativeName>
</protein>
<dbReference type="GO" id="GO:0008531">
    <property type="term" value="F:riboflavin kinase activity"/>
    <property type="evidence" value="ECO:0007669"/>
    <property type="project" value="UniProtKB-EC"/>
</dbReference>
<dbReference type="GO" id="GO:0022857">
    <property type="term" value="F:transmembrane transporter activity"/>
    <property type="evidence" value="ECO:0007669"/>
    <property type="project" value="InterPro"/>
</dbReference>
<comment type="pathway">
    <text evidence="4">Cofactor biosynthesis; FMN biosynthesis; FMN from riboflavin (ATP route): step 1/1.</text>
</comment>
<dbReference type="Gene3D" id="2.40.30.30">
    <property type="entry name" value="Riboflavin kinase-like"/>
    <property type="match status" value="1"/>
</dbReference>
<evidence type="ECO:0000256" key="14">
    <source>
        <dbReference type="ARBA" id="ARBA00022840"/>
    </source>
</evidence>
<gene>
    <name evidence="24" type="ORF">Dda_9088</name>
</gene>
<comment type="similarity">
    <text evidence="5">Belongs to the major facilitator superfamily.</text>
</comment>
<evidence type="ECO:0000256" key="4">
    <source>
        <dbReference type="ARBA" id="ARBA00005201"/>
    </source>
</evidence>
<keyword evidence="25" id="KW-1185">Reference proteome</keyword>
<dbReference type="CDD" id="cd17323">
    <property type="entry name" value="MFS_Tpo1_MDR_like"/>
    <property type="match status" value="1"/>
</dbReference>
<dbReference type="InterPro" id="IPR056751">
    <property type="entry name" value="PAS_13"/>
</dbReference>
<keyword evidence="8" id="KW-0285">Flavoprotein</keyword>
<comment type="similarity">
    <text evidence="6">Belongs to the flavokinase family.</text>
</comment>
<evidence type="ECO:0000256" key="11">
    <source>
        <dbReference type="ARBA" id="ARBA00022692"/>
    </source>
</evidence>
<dbReference type="GO" id="GO:0046872">
    <property type="term" value="F:metal ion binding"/>
    <property type="evidence" value="ECO:0007669"/>
    <property type="project" value="UniProtKB-KW"/>
</dbReference>
<dbReference type="SMART" id="SM00904">
    <property type="entry name" value="Flavokinase"/>
    <property type="match status" value="1"/>
</dbReference>
<dbReference type="InterPro" id="IPR011701">
    <property type="entry name" value="MFS"/>
</dbReference>
<keyword evidence="10" id="KW-0808">Transferase</keyword>
<dbReference type="SUPFAM" id="SSF82114">
    <property type="entry name" value="Riboflavin kinase-like"/>
    <property type="match status" value="1"/>
</dbReference>
<feature type="compositionally biased region" description="Low complexity" evidence="21">
    <location>
        <begin position="1137"/>
        <end position="1146"/>
    </location>
</feature>
<evidence type="ECO:0000256" key="7">
    <source>
        <dbReference type="ARBA" id="ARBA00012105"/>
    </source>
</evidence>
<dbReference type="Proteomes" id="UP001221413">
    <property type="component" value="Unassembled WGS sequence"/>
</dbReference>
<feature type="domain" description="Major facilitator superfamily (MFS) profile" evidence="23">
    <location>
        <begin position="234"/>
        <end position="629"/>
    </location>
</feature>
<keyword evidence="15 22" id="KW-1133">Transmembrane helix</keyword>
<dbReference type="PANTHER" id="PTHR23502:SF7">
    <property type="entry name" value="DRUG_PROTON ANTIPORTER YHK8-RELATED"/>
    <property type="match status" value="1"/>
</dbReference>
<dbReference type="GO" id="GO:0005886">
    <property type="term" value="C:plasma membrane"/>
    <property type="evidence" value="ECO:0007669"/>
    <property type="project" value="TreeGrafter"/>
</dbReference>
<evidence type="ECO:0000256" key="20">
    <source>
        <dbReference type="ARBA" id="ARBA00029960"/>
    </source>
</evidence>
<evidence type="ECO:0000256" key="21">
    <source>
        <dbReference type="SAM" id="MobiDB-lite"/>
    </source>
</evidence>
<feature type="region of interest" description="Disordered" evidence="21">
    <location>
        <begin position="1"/>
        <end position="24"/>
    </location>
</feature>
<dbReference type="SUPFAM" id="SSF103473">
    <property type="entry name" value="MFS general substrate transporter"/>
    <property type="match status" value="1"/>
</dbReference>
<evidence type="ECO:0000256" key="6">
    <source>
        <dbReference type="ARBA" id="ARBA00010108"/>
    </source>
</evidence>
<evidence type="ECO:0000256" key="3">
    <source>
        <dbReference type="ARBA" id="ARBA00004141"/>
    </source>
</evidence>
<evidence type="ECO:0000256" key="9">
    <source>
        <dbReference type="ARBA" id="ARBA00022643"/>
    </source>
</evidence>
<keyword evidence="12" id="KW-0479">Metal-binding</keyword>
<dbReference type="InterPro" id="IPR036259">
    <property type="entry name" value="MFS_trans_sf"/>
</dbReference>
<evidence type="ECO:0000256" key="8">
    <source>
        <dbReference type="ARBA" id="ARBA00022630"/>
    </source>
</evidence>
<keyword evidence="19" id="KW-0539">Nucleus</keyword>
<feature type="compositionally biased region" description="Basic and acidic residues" evidence="21">
    <location>
        <begin position="182"/>
        <end position="207"/>
    </location>
</feature>
<dbReference type="Pfam" id="PF01687">
    <property type="entry name" value="Flavokinase"/>
    <property type="match status" value="1"/>
</dbReference>
<comment type="function">
    <text evidence="1">Catalyzes the phosphorylation of riboflavin (vitamin B2) to form flavin mononucleotide (FMN) coenzyme.</text>
</comment>
<evidence type="ECO:0000256" key="10">
    <source>
        <dbReference type="ARBA" id="ARBA00022679"/>
    </source>
</evidence>
<dbReference type="InterPro" id="IPR023465">
    <property type="entry name" value="Riboflavin_kinase_dom_sf"/>
</dbReference>
<dbReference type="PROSITE" id="PS50850">
    <property type="entry name" value="MFS"/>
    <property type="match status" value="1"/>
</dbReference>
<feature type="region of interest" description="Disordered" evidence="21">
    <location>
        <begin position="182"/>
        <end position="210"/>
    </location>
</feature>
<feature type="compositionally biased region" description="Polar residues" evidence="21">
    <location>
        <begin position="776"/>
        <end position="794"/>
    </location>
</feature>
<keyword evidence="18" id="KW-0804">Transcription</keyword>
<organism evidence="24 25">
    <name type="scientific">Drechslerella dactyloides</name>
    <name type="common">Nematode-trapping fungus</name>
    <name type="synonym">Arthrobotrys dactyloides</name>
    <dbReference type="NCBI Taxonomy" id="74499"/>
    <lineage>
        <taxon>Eukaryota</taxon>
        <taxon>Fungi</taxon>
        <taxon>Dikarya</taxon>
        <taxon>Ascomycota</taxon>
        <taxon>Pezizomycotina</taxon>
        <taxon>Orbiliomycetes</taxon>
        <taxon>Orbiliales</taxon>
        <taxon>Orbiliaceae</taxon>
        <taxon>Drechslerella</taxon>
    </lineage>
</organism>
<dbReference type="Pfam" id="PF07690">
    <property type="entry name" value="MFS_1"/>
    <property type="match status" value="1"/>
</dbReference>
<dbReference type="InterPro" id="IPR020846">
    <property type="entry name" value="MFS_dom"/>
</dbReference>
<dbReference type="PROSITE" id="PS00216">
    <property type="entry name" value="SUGAR_TRANSPORT_1"/>
    <property type="match status" value="1"/>
</dbReference>
<dbReference type="GO" id="GO:0140115">
    <property type="term" value="P:export across plasma membrane"/>
    <property type="evidence" value="ECO:0007669"/>
    <property type="project" value="UniProtKB-ARBA"/>
</dbReference>
<evidence type="ECO:0000313" key="24">
    <source>
        <dbReference type="EMBL" id="KAJ6256253.1"/>
    </source>
</evidence>
<dbReference type="PANTHER" id="PTHR23502">
    <property type="entry name" value="MAJOR FACILITATOR SUPERFAMILY"/>
    <property type="match status" value="1"/>
</dbReference>
<feature type="transmembrane region" description="Helical" evidence="22">
    <location>
        <begin position="232"/>
        <end position="253"/>
    </location>
</feature>
<feature type="region of interest" description="Disordered" evidence="21">
    <location>
        <begin position="904"/>
        <end position="926"/>
    </location>
</feature>
<evidence type="ECO:0000256" key="1">
    <source>
        <dbReference type="ARBA" id="ARBA00003572"/>
    </source>
</evidence>
<dbReference type="GO" id="GO:0042908">
    <property type="term" value="P:xenobiotic transport"/>
    <property type="evidence" value="ECO:0007669"/>
    <property type="project" value="UniProtKB-ARBA"/>
</dbReference>
<feature type="transmembrane region" description="Helical" evidence="22">
    <location>
        <begin position="502"/>
        <end position="521"/>
    </location>
</feature>
<evidence type="ECO:0000256" key="13">
    <source>
        <dbReference type="ARBA" id="ARBA00022741"/>
    </source>
</evidence>
<dbReference type="InterPro" id="IPR005829">
    <property type="entry name" value="Sugar_transporter_CS"/>
</dbReference>
<evidence type="ECO:0000256" key="16">
    <source>
        <dbReference type="ARBA" id="ARBA00023015"/>
    </source>
</evidence>
<keyword evidence="14" id="KW-0067">ATP-binding</keyword>
<dbReference type="EC" id="2.7.1.26" evidence="7"/>
<keyword evidence="17 22" id="KW-0472">Membrane</keyword>
<evidence type="ECO:0000256" key="12">
    <source>
        <dbReference type="ARBA" id="ARBA00022723"/>
    </source>
</evidence>
<feature type="region of interest" description="Disordered" evidence="21">
    <location>
        <begin position="775"/>
        <end position="795"/>
    </location>
</feature>
<keyword evidence="16" id="KW-0805">Transcription regulation</keyword>
<sequence>MRSTDSRPETAGPNSGPESPYPIRLSGKVISGFGRGSKELGIPTANIPTDGLPDFIESGIYFGWAGLQAKECGASDDGSSPVYPMVMSVGWNPFYKNSIRSVEVHIIHEFPQDFYGAHLNLLVMGYIRPEFDYVSKEALIEDINKDIDIATKSLARIMPSSAETQNYGRFELKGEVGATATNDKDFERNETGSMKEKLREDKTESGRDPYSIFWDGPNDPGCPKGFKKRNKWIITLIVAAGAFNTTCASSVYTSTYEQIERELSSSHELAIAGLSLFVMGLGIGPLFLAPLSEFYGRRPIYIVSFACYVLFLIPCAAAQNITTMLVGRFFDGIAGSAFLSVAGGTVGDMFEKDDLGLPMMVYTASPFVGPEVGPLIGGFINQNANWRWTWYVMIVWSFIQWVLLCLIPETYNPVLLQRKAAKIRRETGDDRYYAPYDRREDGILRTVLMSCKRPFLLLIFEPMVLALCTFTALLLGILYMFFQAFGIVFRGNYGFTLSQLGLSFLGLFVGMILGVLTDPLWRRVYRQLVKARGGSIPEFRLMPGILGGVLVPIGLLWFGWTAYRSIHWIVPIIGSAIFAMGTLLVYSAVFSFLVDCYPIYAASAMAANSFSRSCFAAGFPLFSTQSDERPCQRCIKRGLQDLCADGVRKKAKYLHDAPIDPSPPQDHLRPTQGQKQPPSNPGIYTGDGTINPLSMDQTPDLLRPQISAAADANLGLGAMPSSSQNPQQQQQFGNPPLFDPADPSIYNFDIASLNFGSHYGALEFGMLGHMTGGGANATTPESNGSGNYQQQAPFSPSGGPAFLALGDTGFMNDWNNSRQNSTGNLLSATTGAHPNHAFTVTNGPGSGLTSPSPPLPSPKHPPAMYDLNVPPATASPPMQVSNFYSPATARPLNYENLFGHSHQTSMSAPMTKPIHQNPPGRRPKDPSTLYTAVTRPYSYTAGFHRLLVVLRSRFPPPLLNRIARSMASYRPSFIACTKTLKEDDLLFMEKCFQRTLWEYEKFIGQCGTPTIVCRRTGEVAAVGKEFCHLTSWPKDVLLGKAQNLNTNFGNSSLGEREQQLIYSQQTQSAGTEQHPKPVFLAELLDQESVVEFYEQFAKLAFGDARGSVMTKCKLLKYLPAENSSATEADNGRRRRTGTTTPGRGPTAQISRNGVVGESGLDSLAKDGKVDCTFCWTVKRDMFDIPMLIIGNFLPILQGHPS</sequence>
<feature type="compositionally biased region" description="Low complexity" evidence="21">
    <location>
        <begin position="720"/>
        <end position="731"/>
    </location>
</feature>
<feature type="transmembrane region" description="Helical" evidence="22">
    <location>
        <begin position="455"/>
        <end position="482"/>
    </location>
</feature>
<dbReference type="Pfam" id="PF24990">
    <property type="entry name" value="PAS_13"/>
    <property type="match status" value="1"/>
</dbReference>